<organism evidence="1 2">
    <name type="scientific">Cryobacterium psychrophilum</name>
    <dbReference type="NCBI Taxonomy" id="41988"/>
    <lineage>
        <taxon>Bacteria</taxon>
        <taxon>Bacillati</taxon>
        <taxon>Actinomycetota</taxon>
        <taxon>Actinomycetes</taxon>
        <taxon>Micrococcales</taxon>
        <taxon>Microbacteriaceae</taxon>
        <taxon>Cryobacterium</taxon>
    </lineage>
</organism>
<dbReference type="InterPro" id="IPR027417">
    <property type="entry name" value="P-loop_NTPase"/>
</dbReference>
<dbReference type="OrthoDB" id="572586at2"/>
<evidence type="ECO:0000313" key="1">
    <source>
        <dbReference type="EMBL" id="TFD79679.1"/>
    </source>
</evidence>
<name>A0A4Y8KPJ9_9MICO</name>
<evidence type="ECO:0000313" key="2">
    <source>
        <dbReference type="Proteomes" id="UP000298218"/>
    </source>
</evidence>
<dbReference type="Gene3D" id="3.40.50.300">
    <property type="entry name" value="P-loop containing nucleotide triphosphate hydrolases"/>
    <property type="match status" value="1"/>
</dbReference>
<accession>A0A4Y8KPJ9</accession>
<dbReference type="Proteomes" id="UP000298218">
    <property type="component" value="Unassembled WGS sequence"/>
</dbReference>
<proteinExistence type="predicted"/>
<sequence length="201" mass="22800">MRLPSTPRVEFLRTLADEILHHYGRGRTVISVDGSDASGRARVAEDLAEVLREDDERNVFSASLHFFQRSTAEQNAFGTPTPERRYRFGYDYSALRRVLVEPFRINGSAGFVMEHFDPDRDTWIEPTWSTTSPDAILIVEGEFANRPELHDLWLFSILVESGPETAADRLYRAEVAPRNLVDAVVDNTDAAAPRRLFLDSC</sequence>
<dbReference type="EMBL" id="SOHQ01000021">
    <property type="protein sequence ID" value="TFD79679.1"/>
    <property type="molecule type" value="Genomic_DNA"/>
</dbReference>
<dbReference type="RefSeq" id="WP_134172107.1">
    <property type="nucleotide sequence ID" value="NZ_SODI01000001.1"/>
</dbReference>
<reference evidence="1 2" key="1">
    <citation type="submission" date="2019-03" db="EMBL/GenBank/DDBJ databases">
        <title>Genomics of glacier-inhabiting Cryobacterium strains.</title>
        <authorList>
            <person name="Liu Q."/>
            <person name="Xin Y.-H."/>
        </authorList>
    </citation>
    <scope>NUCLEOTIDE SEQUENCE [LARGE SCALE GENOMIC DNA]</scope>
    <source>
        <strain evidence="1 2">CGMCC 1.4292</strain>
    </source>
</reference>
<keyword evidence="2" id="KW-1185">Reference proteome</keyword>
<dbReference type="AlphaFoldDB" id="A0A4Y8KPJ9"/>
<gene>
    <name evidence="1" type="ORF">E3T53_06575</name>
</gene>
<comment type="caution">
    <text evidence="1">The sequence shown here is derived from an EMBL/GenBank/DDBJ whole genome shotgun (WGS) entry which is preliminary data.</text>
</comment>
<protein>
    <submittedName>
        <fullName evidence="1">Uncharacterized protein</fullName>
    </submittedName>
</protein>